<feature type="transmembrane region" description="Helical" evidence="1">
    <location>
        <begin position="6"/>
        <end position="23"/>
    </location>
</feature>
<dbReference type="InterPro" id="IPR057326">
    <property type="entry name" value="KR_dom"/>
</dbReference>
<name>A0AA38KUF1_TAXCH</name>
<keyword evidence="1" id="KW-0472">Membrane</keyword>
<organism evidence="3 4">
    <name type="scientific">Taxus chinensis</name>
    <name type="common">Chinese yew</name>
    <name type="synonym">Taxus wallichiana var. chinensis</name>
    <dbReference type="NCBI Taxonomy" id="29808"/>
    <lineage>
        <taxon>Eukaryota</taxon>
        <taxon>Viridiplantae</taxon>
        <taxon>Streptophyta</taxon>
        <taxon>Embryophyta</taxon>
        <taxon>Tracheophyta</taxon>
        <taxon>Spermatophyta</taxon>
        <taxon>Pinopsida</taxon>
        <taxon>Pinidae</taxon>
        <taxon>Conifers II</taxon>
        <taxon>Cupressales</taxon>
        <taxon>Taxaceae</taxon>
        <taxon>Taxus</taxon>
    </lineage>
</organism>
<evidence type="ECO:0000313" key="4">
    <source>
        <dbReference type="Proteomes" id="UP000824469"/>
    </source>
</evidence>
<keyword evidence="1" id="KW-0812">Transmembrane</keyword>
<dbReference type="AlphaFoldDB" id="A0AA38KUF1"/>
<dbReference type="InterPro" id="IPR002347">
    <property type="entry name" value="SDR_fam"/>
</dbReference>
<dbReference type="PANTHER" id="PTHR43550:SF12">
    <property type="entry name" value="3-DEHYDROSPHINGANINE REDUCTASE"/>
    <property type="match status" value="1"/>
</dbReference>
<accession>A0AA38KUF1</accession>
<keyword evidence="4" id="KW-1185">Reference proteome</keyword>
<proteinExistence type="predicted"/>
<evidence type="ECO:0000259" key="2">
    <source>
        <dbReference type="SMART" id="SM00822"/>
    </source>
</evidence>
<dbReference type="GO" id="GO:0030148">
    <property type="term" value="P:sphingolipid biosynthetic process"/>
    <property type="evidence" value="ECO:0007669"/>
    <property type="project" value="TreeGrafter"/>
</dbReference>
<protein>
    <recommendedName>
        <fullName evidence="2">Ketoreductase domain-containing protein</fullName>
    </recommendedName>
</protein>
<dbReference type="Proteomes" id="UP000824469">
    <property type="component" value="Unassembled WGS sequence"/>
</dbReference>
<dbReference type="Gene3D" id="3.40.50.720">
    <property type="entry name" value="NAD(P)-binding Rossmann-like Domain"/>
    <property type="match status" value="1"/>
</dbReference>
<dbReference type="PRINTS" id="PR00081">
    <property type="entry name" value="GDHRDH"/>
</dbReference>
<gene>
    <name evidence="3" type="ORF">KI387_010229</name>
</gene>
<dbReference type="SMART" id="SM00822">
    <property type="entry name" value="PKS_KR"/>
    <property type="match status" value="1"/>
</dbReference>
<sequence>MNFLALSGITGLLAGISLLHWFSKGKSPHMKSLENKHVVITGGSSGIGLAMAEEVLLQGGFVTIISRSSANLQGAVERLVQNVSCHPDRIFSQAADVSNSQAIAQAIHEAFRWKPIDVLICNAGLTRGGSLENQTVEDIDLTIGTNLNGTIYPVHAALSLLKHRSKEHPVSIVFFASLASMFIFYGHSVYTATKYAVKGLAEALKFELMPYNIAVSLVCPGFVATPLLNEVEKDDDNIEVLKVVNLYDHKTAENPRDVAKRVLEGAKKGSYLIAKTNYPGLFLSTVARGFVPAESLGRFWLEMILYFPFRAITVLAQNDYRKAILEHFKRKNK</sequence>
<dbReference type="SUPFAM" id="SSF51735">
    <property type="entry name" value="NAD(P)-binding Rossmann-fold domains"/>
    <property type="match status" value="1"/>
</dbReference>
<dbReference type="OMA" id="SLACPGF"/>
<dbReference type="GO" id="GO:0047560">
    <property type="term" value="F:3-dehydrosphinganine reductase activity"/>
    <property type="evidence" value="ECO:0007669"/>
    <property type="project" value="TreeGrafter"/>
</dbReference>
<feature type="transmembrane region" description="Helical" evidence="1">
    <location>
        <begin position="170"/>
        <end position="188"/>
    </location>
</feature>
<dbReference type="PANTHER" id="PTHR43550">
    <property type="entry name" value="3-KETODIHYDROSPHINGOSINE REDUCTASE"/>
    <property type="match status" value="1"/>
</dbReference>
<dbReference type="EMBL" id="JAHRHJ020000008">
    <property type="protein sequence ID" value="KAH9305825.1"/>
    <property type="molecule type" value="Genomic_DNA"/>
</dbReference>
<dbReference type="InterPro" id="IPR036291">
    <property type="entry name" value="NAD(P)-bd_dom_sf"/>
</dbReference>
<dbReference type="GO" id="GO:0006666">
    <property type="term" value="P:3-keto-sphinganine metabolic process"/>
    <property type="evidence" value="ECO:0007669"/>
    <property type="project" value="TreeGrafter"/>
</dbReference>
<feature type="domain" description="Ketoreductase" evidence="2">
    <location>
        <begin position="36"/>
        <end position="226"/>
    </location>
</feature>
<evidence type="ECO:0000256" key="1">
    <source>
        <dbReference type="SAM" id="Phobius"/>
    </source>
</evidence>
<keyword evidence="1" id="KW-1133">Transmembrane helix</keyword>
<comment type="caution">
    <text evidence="3">The sequence shown here is derived from an EMBL/GenBank/DDBJ whole genome shotgun (WGS) entry which is preliminary data.</text>
</comment>
<dbReference type="GO" id="GO:0005789">
    <property type="term" value="C:endoplasmic reticulum membrane"/>
    <property type="evidence" value="ECO:0007669"/>
    <property type="project" value="TreeGrafter"/>
</dbReference>
<dbReference type="Pfam" id="PF00106">
    <property type="entry name" value="adh_short"/>
    <property type="match status" value="1"/>
</dbReference>
<evidence type="ECO:0000313" key="3">
    <source>
        <dbReference type="EMBL" id="KAH9305825.1"/>
    </source>
</evidence>
<reference evidence="3 4" key="1">
    <citation type="journal article" date="2021" name="Nat. Plants">
        <title>The Taxus genome provides insights into paclitaxel biosynthesis.</title>
        <authorList>
            <person name="Xiong X."/>
            <person name="Gou J."/>
            <person name="Liao Q."/>
            <person name="Li Y."/>
            <person name="Zhou Q."/>
            <person name="Bi G."/>
            <person name="Li C."/>
            <person name="Du R."/>
            <person name="Wang X."/>
            <person name="Sun T."/>
            <person name="Guo L."/>
            <person name="Liang H."/>
            <person name="Lu P."/>
            <person name="Wu Y."/>
            <person name="Zhang Z."/>
            <person name="Ro D.K."/>
            <person name="Shang Y."/>
            <person name="Huang S."/>
            <person name="Yan J."/>
        </authorList>
    </citation>
    <scope>NUCLEOTIDE SEQUENCE [LARGE SCALE GENOMIC DNA]</scope>
    <source>
        <strain evidence="3">Ta-2019</strain>
    </source>
</reference>
<feature type="transmembrane region" description="Helical" evidence="1">
    <location>
        <begin position="208"/>
        <end position="228"/>
    </location>
</feature>